<evidence type="ECO:0000313" key="1">
    <source>
        <dbReference type="EMBL" id="MFC6097582.1"/>
    </source>
</evidence>
<gene>
    <name evidence="1" type="ORF">ACFPVY_13075</name>
</gene>
<dbReference type="EMBL" id="JBHSQB010000009">
    <property type="protein sequence ID" value="MFC6097582.1"/>
    <property type="molecule type" value="Genomic_DNA"/>
</dbReference>
<name>A0ABW1PRZ2_9FLAO</name>
<dbReference type="RefSeq" id="WP_379792544.1">
    <property type="nucleotide sequence ID" value="NZ_JBHSQB010000009.1"/>
</dbReference>
<keyword evidence="2" id="KW-1185">Reference proteome</keyword>
<sequence length="161" mass="18423">MKTIILVASLFLFVVTPELSEVRKQYTNAIDSKANAEKFYKLLESVSKEDSKTLVAYKGASIALQAKFSPKKEDKKKQFIEGTQLLDFALKNDAKNLEIRLIRLSIQENTPKIMKYKGNIAEDKQFIVSNFSKQNNSLKEFVKLYLKQSKVFSAEEKATMQ</sequence>
<comment type="caution">
    <text evidence="1">The sequence shown here is derived from an EMBL/GenBank/DDBJ whole genome shotgun (WGS) entry which is preliminary data.</text>
</comment>
<protein>
    <recommendedName>
        <fullName evidence="3">DUF4252 domain-containing protein</fullName>
    </recommendedName>
</protein>
<dbReference type="Proteomes" id="UP001596287">
    <property type="component" value="Unassembled WGS sequence"/>
</dbReference>
<proteinExistence type="predicted"/>
<organism evidence="1 2">
    <name type="scientific">Flavobacterium qiangtangense</name>
    <dbReference type="NCBI Taxonomy" id="1442595"/>
    <lineage>
        <taxon>Bacteria</taxon>
        <taxon>Pseudomonadati</taxon>
        <taxon>Bacteroidota</taxon>
        <taxon>Flavobacteriia</taxon>
        <taxon>Flavobacteriales</taxon>
        <taxon>Flavobacteriaceae</taxon>
        <taxon>Flavobacterium</taxon>
    </lineage>
</organism>
<reference evidence="2" key="1">
    <citation type="journal article" date="2019" name="Int. J. Syst. Evol. Microbiol.">
        <title>The Global Catalogue of Microorganisms (GCM) 10K type strain sequencing project: providing services to taxonomists for standard genome sequencing and annotation.</title>
        <authorList>
            <consortium name="The Broad Institute Genomics Platform"/>
            <consortium name="The Broad Institute Genome Sequencing Center for Infectious Disease"/>
            <person name="Wu L."/>
            <person name="Ma J."/>
        </authorList>
    </citation>
    <scope>NUCLEOTIDE SEQUENCE [LARGE SCALE GENOMIC DNA]</scope>
    <source>
        <strain evidence="2">CCUG 49679</strain>
    </source>
</reference>
<accession>A0ABW1PRZ2</accession>
<evidence type="ECO:0008006" key="3">
    <source>
        <dbReference type="Google" id="ProtNLM"/>
    </source>
</evidence>
<evidence type="ECO:0000313" key="2">
    <source>
        <dbReference type="Proteomes" id="UP001596287"/>
    </source>
</evidence>